<dbReference type="Gene3D" id="3.30.160.250">
    <property type="match status" value="1"/>
</dbReference>
<evidence type="ECO:0000313" key="1">
    <source>
        <dbReference type="EMBL" id="PZO42500.1"/>
    </source>
</evidence>
<protein>
    <submittedName>
        <fullName evidence="1">Type II toxin-antitoxin system HicB family antitoxin</fullName>
    </submittedName>
</protein>
<reference evidence="2" key="1">
    <citation type="submission" date="2018-04" db="EMBL/GenBank/DDBJ databases">
        <authorList>
            <person name="Cornet L."/>
        </authorList>
    </citation>
    <scope>NUCLEOTIDE SEQUENCE [LARGE SCALE GENOMIC DNA]</scope>
</reference>
<dbReference type="PANTHER" id="PTHR34504:SF4">
    <property type="entry name" value="ANTITOXIN HICB"/>
    <property type="match status" value="1"/>
</dbReference>
<evidence type="ECO:0000313" key="2">
    <source>
        <dbReference type="Proteomes" id="UP000249081"/>
    </source>
</evidence>
<dbReference type="SUPFAM" id="SSF143100">
    <property type="entry name" value="TTHA1013/TTHA0281-like"/>
    <property type="match status" value="1"/>
</dbReference>
<name>A0A2W4WD93_9CYAN</name>
<dbReference type="InterPro" id="IPR051404">
    <property type="entry name" value="TA_system_antitoxin"/>
</dbReference>
<gene>
    <name evidence="1" type="ORF">DCF17_08755</name>
</gene>
<dbReference type="EMBL" id="QBMN01000047">
    <property type="protein sequence ID" value="PZO42500.1"/>
    <property type="molecule type" value="Genomic_DNA"/>
</dbReference>
<reference evidence="1 2" key="2">
    <citation type="submission" date="2018-06" db="EMBL/GenBank/DDBJ databases">
        <title>Metagenomic assembly of (sub)arctic Cyanobacteria and their associated microbiome from non-axenic cultures.</title>
        <authorList>
            <person name="Baurain D."/>
        </authorList>
    </citation>
    <scope>NUCLEOTIDE SEQUENCE [LARGE SCALE GENOMIC DNA]</scope>
    <source>
        <strain evidence="1">ULC041bin1</strain>
    </source>
</reference>
<comment type="caution">
    <text evidence="1">The sequence shown here is derived from an EMBL/GenBank/DDBJ whole genome shotgun (WGS) entry which is preliminary data.</text>
</comment>
<accession>A0A2W4WD93</accession>
<sequence>MKAELTAIIEAAEEGGYWAICPEVPGANGQGETIGEAKENLKSAIQLILEDRLDDIRRGLPQDAIEEIISIP</sequence>
<dbReference type="InterPro" id="IPR035069">
    <property type="entry name" value="TTHA1013/TTHA0281-like"/>
</dbReference>
<proteinExistence type="predicted"/>
<dbReference type="AlphaFoldDB" id="A0A2W4WD93"/>
<organism evidence="1 2">
    <name type="scientific">Shackletoniella antarctica</name>
    <dbReference type="NCBI Taxonomy" id="268115"/>
    <lineage>
        <taxon>Bacteria</taxon>
        <taxon>Bacillati</taxon>
        <taxon>Cyanobacteriota</taxon>
        <taxon>Cyanophyceae</taxon>
        <taxon>Oculatellales</taxon>
        <taxon>Oculatellaceae</taxon>
        <taxon>Shackletoniella</taxon>
    </lineage>
</organism>
<dbReference type="PANTHER" id="PTHR34504">
    <property type="entry name" value="ANTITOXIN HICB"/>
    <property type="match status" value="1"/>
</dbReference>
<dbReference type="Proteomes" id="UP000249081">
    <property type="component" value="Unassembled WGS sequence"/>
</dbReference>